<evidence type="ECO:0000256" key="2">
    <source>
        <dbReference type="ARBA" id="ARBA00022448"/>
    </source>
</evidence>
<evidence type="ECO:0000313" key="10">
    <source>
        <dbReference type="Proteomes" id="UP000275385"/>
    </source>
</evidence>
<accession>A0A420Y4U4</accession>
<dbReference type="InterPro" id="IPR011701">
    <property type="entry name" value="MFS"/>
</dbReference>
<dbReference type="PROSITE" id="PS50850">
    <property type="entry name" value="MFS"/>
    <property type="match status" value="1"/>
</dbReference>
<evidence type="ECO:0000256" key="6">
    <source>
        <dbReference type="ARBA" id="ARBA00037968"/>
    </source>
</evidence>
<dbReference type="GO" id="GO:0016020">
    <property type="term" value="C:membrane"/>
    <property type="evidence" value="ECO:0007669"/>
    <property type="project" value="UniProtKB-SubCell"/>
</dbReference>
<dbReference type="Pfam" id="PF07690">
    <property type="entry name" value="MFS_1"/>
    <property type="match status" value="1"/>
</dbReference>
<comment type="subcellular location">
    <subcellularLocation>
        <location evidence="1">Membrane</location>
        <topology evidence="1">Multi-pass membrane protein</topology>
    </subcellularLocation>
</comment>
<reference evidence="9 10" key="1">
    <citation type="submission" date="2018-08" db="EMBL/GenBank/DDBJ databases">
        <title>Draft genome of the lignicolous fungus Coniochaeta pulveracea.</title>
        <authorList>
            <person name="Borstlap C.J."/>
            <person name="De Witt R.N."/>
            <person name="Botha A."/>
            <person name="Volschenk H."/>
        </authorList>
    </citation>
    <scope>NUCLEOTIDE SEQUENCE [LARGE SCALE GENOMIC DNA]</scope>
    <source>
        <strain evidence="9 10">CAB683</strain>
    </source>
</reference>
<name>A0A420Y4U4_9PEZI</name>
<feature type="transmembrane region" description="Helical" evidence="7">
    <location>
        <begin position="223"/>
        <end position="243"/>
    </location>
</feature>
<dbReference type="InterPro" id="IPR036259">
    <property type="entry name" value="MFS_trans_sf"/>
</dbReference>
<protein>
    <recommendedName>
        <fullName evidence="8">Major facilitator superfamily (MFS) profile domain-containing protein</fullName>
    </recommendedName>
</protein>
<evidence type="ECO:0000256" key="5">
    <source>
        <dbReference type="ARBA" id="ARBA00023136"/>
    </source>
</evidence>
<keyword evidence="3 7" id="KW-0812">Transmembrane</keyword>
<evidence type="ECO:0000256" key="4">
    <source>
        <dbReference type="ARBA" id="ARBA00022989"/>
    </source>
</evidence>
<dbReference type="PANTHER" id="PTHR43791:SF73">
    <property type="entry name" value="TRANSPORTER, PUTATIVE-RELATED"/>
    <property type="match status" value="1"/>
</dbReference>
<feature type="transmembrane region" description="Helical" evidence="7">
    <location>
        <begin position="382"/>
        <end position="403"/>
    </location>
</feature>
<feature type="transmembrane region" description="Helical" evidence="7">
    <location>
        <begin position="129"/>
        <end position="147"/>
    </location>
</feature>
<dbReference type="EMBL" id="QVQW01000049">
    <property type="protein sequence ID" value="RKU42909.1"/>
    <property type="molecule type" value="Genomic_DNA"/>
</dbReference>
<dbReference type="Proteomes" id="UP000275385">
    <property type="component" value="Unassembled WGS sequence"/>
</dbReference>
<comment type="similarity">
    <text evidence="6">Belongs to the major facilitator superfamily. Allantoate permease family.</text>
</comment>
<feature type="transmembrane region" description="Helical" evidence="7">
    <location>
        <begin position="100"/>
        <end position="123"/>
    </location>
</feature>
<dbReference type="PANTHER" id="PTHR43791">
    <property type="entry name" value="PERMEASE-RELATED"/>
    <property type="match status" value="1"/>
</dbReference>
<feature type="transmembrane region" description="Helical" evidence="7">
    <location>
        <begin position="192"/>
        <end position="211"/>
    </location>
</feature>
<feature type="transmembrane region" description="Helical" evidence="7">
    <location>
        <begin position="448"/>
        <end position="469"/>
    </location>
</feature>
<dbReference type="FunFam" id="1.20.1250.20:FF:000064">
    <property type="entry name" value="MFS allantoate transporter"/>
    <property type="match status" value="1"/>
</dbReference>
<feature type="domain" description="Major facilitator superfamily (MFS) profile" evidence="8">
    <location>
        <begin position="63"/>
        <end position="474"/>
    </location>
</feature>
<organism evidence="9 10">
    <name type="scientific">Coniochaeta pulveracea</name>
    <dbReference type="NCBI Taxonomy" id="177199"/>
    <lineage>
        <taxon>Eukaryota</taxon>
        <taxon>Fungi</taxon>
        <taxon>Dikarya</taxon>
        <taxon>Ascomycota</taxon>
        <taxon>Pezizomycotina</taxon>
        <taxon>Sordariomycetes</taxon>
        <taxon>Sordariomycetidae</taxon>
        <taxon>Coniochaetales</taxon>
        <taxon>Coniochaetaceae</taxon>
        <taxon>Coniochaeta</taxon>
    </lineage>
</organism>
<evidence type="ECO:0000313" key="9">
    <source>
        <dbReference type="EMBL" id="RKU42909.1"/>
    </source>
</evidence>
<dbReference type="AlphaFoldDB" id="A0A420Y4U4"/>
<evidence type="ECO:0000259" key="8">
    <source>
        <dbReference type="PROSITE" id="PS50850"/>
    </source>
</evidence>
<dbReference type="GO" id="GO:0022857">
    <property type="term" value="F:transmembrane transporter activity"/>
    <property type="evidence" value="ECO:0007669"/>
    <property type="project" value="InterPro"/>
</dbReference>
<dbReference type="SUPFAM" id="SSF103473">
    <property type="entry name" value="MFS general substrate transporter"/>
    <property type="match status" value="1"/>
</dbReference>
<keyword evidence="10" id="KW-1185">Reference proteome</keyword>
<feature type="transmembrane region" description="Helical" evidence="7">
    <location>
        <begin position="355"/>
        <end position="375"/>
    </location>
</feature>
<feature type="transmembrane region" description="Helical" evidence="7">
    <location>
        <begin position="159"/>
        <end position="180"/>
    </location>
</feature>
<dbReference type="InterPro" id="IPR020846">
    <property type="entry name" value="MFS_dom"/>
</dbReference>
<evidence type="ECO:0000256" key="3">
    <source>
        <dbReference type="ARBA" id="ARBA00022692"/>
    </source>
</evidence>
<feature type="transmembrane region" description="Helical" evidence="7">
    <location>
        <begin position="292"/>
        <end position="315"/>
    </location>
</feature>
<keyword evidence="2" id="KW-0813">Transport</keyword>
<feature type="transmembrane region" description="Helical" evidence="7">
    <location>
        <begin position="327"/>
        <end position="349"/>
    </location>
</feature>
<evidence type="ECO:0000256" key="1">
    <source>
        <dbReference type="ARBA" id="ARBA00004141"/>
    </source>
</evidence>
<comment type="caution">
    <text evidence="9">The sequence shown here is derived from an EMBL/GenBank/DDBJ whole genome shotgun (WGS) entry which is preliminary data.</text>
</comment>
<dbReference type="OrthoDB" id="6730379at2759"/>
<dbReference type="Gene3D" id="1.20.1250.20">
    <property type="entry name" value="MFS general substrate transporter like domains"/>
    <property type="match status" value="2"/>
</dbReference>
<proteinExistence type="inferred from homology"/>
<gene>
    <name evidence="9" type="ORF">DL546_002016</name>
</gene>
<keyword evidence="4 7" id="KW-1133">Transmembrane helix</keyword>
<sequence length="542" mass="60490">MATNKPAHHEDVITVAPDINSHAQPLPRKADKAAKFLATVNEDVSSFTYEEEKKVLRKIDMRVLPIVLLAYFFQQLDKSSLSYVSIFGLQTDAHLHGKQYSWLGSILYFAQLVMQPLVAFFLVKLPTGKILAAAIFLWGSSLCIMAACTNFPSLLGLRFCLGTFEAFIAPCCVAITQMWWRRGEQTFRTGLWNAMNGVTAIVGSLFTYGLGSIHTDRMFKYQIIFLFCGLLTVVYSIIVFLVMPDSPMEGKFLSEREKVIAVERLRANQMGIISRQWRWDHVKETFLDPKTYLWFLLIVAISIPSGGISTFGNLIVKDFGYSNFQAICFNIPFGAIQIVAIVLGGWAAGKLKSKGWVIVIGCVPTVIGTVLMLTVPRHNKGVLLFGYYLVSCLAVVTPMVYAWQAQNTAGDTKRKCTSGVVFVGMCTGNIIGPQLYSPDQAPQYRPGLISNMVLFVIVGIISILIMIYLKFLNRYHGRLREQAGKSTNRVDESMMDKSEVRTGKAVAMELEEAGQTPQNDLADDKGLDDVTDLKNEDFIYVY</sequence>
<keyword evidence="5 7" id="KW-0472">Membrane</keyword>
<evidence type="ECO:0000256" key="7">
    <source>
        <dbReference type="SAM" id="Phobius"/>
    </source>
</evidence>